<evidence type="ECO:0000313" key="2">
    <source>
        <dbReference type="Proteomes" id="UP000182412"/>
    </source>
</evidence>
<organism evidence="1 2">
    <name type="scientific">Selenomonas ruminantium</name>
    <dbReference type="NCBI Taxonomy" id="971"/>
    <lineage>
        <taxon>Bacteria</taxon>
        <taxon>Bacillati</taxon>
        <taxon>Bacillota</taxon>
        <taxon>Negativicutes</taxon>
        <taxon>Selenomonadales</taxon>
        <taxon>Selenomonadaceae</taxon>
        <taxon>Selenomonas</taxon>
    </lineage>
</organism>
<dbReference type="Proteomes" id="UP000182412">
    <property type="component" value="Unassembled WGS sequence"/>
</dbReference>
<dbReference type="AlphaFoldDB" id="A0A1H0P5K2"/>
<protein>
    <submittedName>
        <fullName evidence="1">Uncharacterized protein</fullName>
    </submittedName>
</protein>
<evidence type="ECO:0000313" key="1">
    <source>
        <dbReference type="EMBL" id="SDO99960.1"/>
    </source>
</evidence>
<gene>
    <name evidence="1" type="ORF">SAMN05216366_104110</name>
</gene>
<proteinExistence type="predicted"/>
<sequence length="70" mass="7817">MSKIPEIAEMFGKEVGEVFKIRLKTGAICEAKFSTSKGLLYQDRLGSWSWARLVLNDLLTGEAEIIEKVA</sequence>
<accession>A0A1H0P5K2</accession>
<dbReference type="EMBL" id="FNJQ01000004">
    <property type="protein sequence ID" value="SDO99960.1"/>
    <property type="molecule type" value="Genomic_DNA"/>
</dbReference>
<dbReference type="RefSeq" id="WP_074571459.1">
    <property type="nucleotide sequence ID" value="NZ_FNJQ01000004.1"/>
</dbReference>
<name>A0A1H0P5K2_SELRU</name>
<reference evidence="1 2" key="1">
    <citation type="submission" date="2016-10" db="EMBL/GenBank/DDBJ databases">
        <authorList>
            <person name="de Groot N.N."/>
        </authorList>
    </citation>
    <scope>NUCLEOTIDE SEQUENCE [LARGE SCALE GENOMIC DNA]</scope>
    <source>
        <strain evidence="1 2">S137</strain>
    </source>
</reference>